<reference evidence="2 3" key="1">
    <citation type="journal article" date="2018" name="Nat. Biotechnol.">
        <title>A standardized bacterial taxonomy based on genome phylogeny substantially revises the tree of life.</title>
        <authorList>
            <person name="Parks D.H."/>
            <person name="Chuvochina M."/>
            <person name="Waite D.W."/>
            <person name="Rinke C."/>
            <person name="Skarshewski A."/>
            <person name="Chaumeil P.A."/>
            <person name="Hugenholtz P."/>
        </authorList>
    </citation>
    <scope>NUCLEOTIDE SEQUENCE [LARGE SCALE GENOMIC DNA]</scope>
    <source>
        <strain evidence="2">UBA9158</strain>
    </source>
</reference>
<sequence>MPILYVLLALVLAPLARADNYAEALESFRNAGESAAYFDSAYGYALFPTIGKGGIGIGGAHGKGRVYRQGNVI</sequence>
<dbReference type="AlphaFoldDB" id="A0A3C1KR70"/>
<keyword evidence="1" id="KW-0732">Signal</keyword>
<evidence type="ECO:0000256" key="1">
    <source>
        <dbReference type="SAM" id="SignalP"/>
    </source>
</evidence>
<proteinExistence type="predicted"/>
<dbReference type="Proteomes" id="UP000259273">
    <property type="component" value="Unassembled WGS sequence"/>
</dbReference>
<gene>
    <name evidence="2" type="ORF">DCP75_16120</name>
</gene>
<evidence type="ECO:0000313" key="2">
    <source>
        <dbReference type="EMBL" id="HAN29210.1"/>
    </source>
</evidence>
<feature type="chain" id="PRO_5017617079" evidence="1">
    <location>
        <begin position="19"/>
        <end position="73"/>
    </location>
</feature>
<organism evidence="2 3">
    <name type="scientific">Haliea salexigens</name>
    <dbReference type="NCBI Taxonomy" id="287487"/>
    <lineage>
        <taxon>Bacteria</taxon>
        <taxon>Pseudomonadati</taxon>
        <taxon>Pseudomonadota</taxon>
        <taxon>Gammaproteobacteria</taxon>
        <taxon>Cellvibrionales</taxon>
        <taxon>Halieaceae</taxon>
        <taxon>Haliea</taxon>
    </lineage>
</organism>
<accession>A0A3C1KR70</accession>
<dbReference type="EMBL" id="DMND01000215">
    <property type="protein sequence ID" value="HAN29210.1"/>
    <property type="molecule type" value="Genomic_DNA"/>
</dbReference>
<protein>
    <submittedName>
        <fullName evidence="2">Uncharacterized protein</fullName>
    </submittedName>
</protein>
<name>A0A3C1KR70_9GAMM</name>
<feature type="signal peptide" evidence="1">
    <location>
        <begin position="1"/>
        <end position="18"/>
    </location>
</feature>
<comment type="caution">
    <text evidence="2">The sequence shown here is derived from an EMBL/GenBank/DDBJ whole genome shotgun (WGS) entry which is preliminary data.</text>
</comment>
<evidence type="ECO:0000313" key="3">
    <source>
        <dbReference type="Proteomes" id="UP000259273"/>
    </source>
</evidence>
<feature type="non-terminal residue" evidence="2">
    <location>
        <position position="73"/>
    </location>
</feature>